<dbReference type="RefSeq" id="WP_169559303.1">
    <property type="nucleotide sequence ID" value="NZ_BSNF01000001.1"/>
</dbReference>
<dbReference type="PANTHER" id="PTHR30290">
    <property type="entry name" value="PERIPLASMIC BINDING COMPONENT OF ABC TRANSPORTER"/>
    <property type="match status" value="1"/>
</dbReference>
<comment type="subcellular location">
    <subcellularLocation>
        <location evidence="1">Periplasm</location>
    </subcellularLocation>
</comment>
<dbReference type="Gene3D" id="3.40.190.10">
    <property type="entry name" value="Periplasmic binding protein-like II"/>
    <property type="match status" value="1"/>
</dbReference>
<evidence type="ECO:0000256" key="1">
    <source>
        <dbReference type="ARBA" id="ARBA00004418"/>
    </source>
</evidence>
<name>A0ABQ5U294_9PROT</name>
<dbReference type="SUPFAM" id="SSF53850">
    <property type="entry name" value="Periplasmic binding protein-like II"/>
    <property type="match status" value="1"/>
</dbReference>
<keyword evidence="7" id="KW-1185">Reference proteome</keyword>
<dbReference type="EMBL" id="BSNF01000001">
    <property type="protein sequence ID" value="GLQ05290.1"/>
    <property type="molecule type" value="Genomic_DNA"/>
</dbReference>
<feature type="domain" description="Solute-binding protein family 5" evidence="5">
    <location>
        <begin position="107"/>
        <end position="512"/>
    </location>
</feature>
<reference evidence="6" key="1">
    <citation type="journal article" date="2014" name="Int. J. Syst. Evol. Microbiol.">
        <title>Complete genome of a new Firmicutes species belonging to the dominant human colonic microbiota ('Ruminococcus bicirculans') reveals two chromosomes and a selective capacity to utilize plant glucans.</title>
        <authorList>
            <consortium name="NISC Comparative Sequencing Program"/>
            <person name="Wegmann U."/>
            <person name="Louis P."/>
            <person name="Goesmann A."/>
            <person name="Henrissat B."/>
            <person name="Duncan S.H."/>
            <person name="Flint H.J."/>
        </authorList>
    </citation>
    <scope>NUCLEOTIDE SEQUENCE</scope>
    <source>
        <strain evidence="6">NBRC 103408</strain>
    </source>
</reference>
<dbReference type="PANTHER" id="PTHR30290:SF64">
    <property type="entry name" value="ABC TRANSPORTER PERIPLASMIC BINDING PROTEIN"/>
    <property type="match status" value="1"/>
</dbReference>
<evidence type="ECO:0000313" key="7">
    <source>
        <dbReference type="Proteomes" id="UP001161409"/>
    </source>
</evidence>
<reference evidence="6" key="2">
    <citation type="submission" date="2023-01" db="EMBL/GenBank/DDBJ databases">
        <title>Draft genome sequence of Sneathiella chinensis strain NBRC 103408.</title>
        <authorList>
            <person name="Sun Q."/>
            <person name="Mori K."/>
        </authorList>
    </citation>
    <scope>NUCLEOTIDE SEQUENCE</scope>
    <source>
        <strain evidence="6">NBRC 103408</strain>
    </source>
</reference>
<dbReference type="InterPro" id="IPR030678">
    <property type="entry name" value="Peptide/Ni-bd"/>
</dbReference>
<dbReference type="InterPro" id="IPR039424">
    <property type="entry name" value="SBP_5"/>
</dbReference>
<evidence type="ECO:0000256" key="2">
    <source>
        <dbReference type="ARBA" id="ARBA00005695"/>
    </source>
</evidence>
<comment type="similarity">
    <text evidence="2">Belongs to the bacterial solute-binding protein 5 family.</text>
</comment>
<dbReference type="Proteomes" id="UP001161409">
    <property type="component" value="Unassembled WGS sequence"/>
</dbReference>
<dbReference type="CDD" id="cd08497">
    <property type="entry name" value="MbnE-like"/>
    <property type="match status" value="1"/>
</dbReference>
<evidence type="ECO:0000313" key="6">
    <source>
        <dbReference type="EMBL" id="GLQ05290.1"/>
    </source>
</evidence>
<organism evidence="6 7">
    <name type="scientific">Sneathiella chinensis</name>
    <dbReference type="NCBI Taxonomy" id="349750"/>
    <lineage>
        <taxon>Bacteria</taxon>
        <taxon>Pseudomonadati</taxon>
        <taxon>Pseudomonadota</taxon>
        <taxon>Alphaproteobacteria</taxon>
        <taxon>Sneathiellales</taxon>
        <taxon>Sneathiellaceae</taxon>
        <taxon>Sneathiella</taxon>
    </lineage>
</organism>
<accession>A0ABQ5U294</accession>
<proteinExistence type="inferred from homology"/>
<dbReference type="PIRSF" id="PIRSF002741">
    <property type="entry name" value="MppA"/>
    <property type="match status" value="1"/>
</dbReference>
<evidence type="ECO:0000256" key="3">
    <source>
        <dbReference type="ARBA" id="ARBA00022729"/>
    </source>
</evidence>
<gene>
    <name evidence="6" type="ORF">GCM10007924_05110</name>
</gene>
<comment type="caution">
    <text evidence="6">The sequence shown here is derived from an EMBL/GenBank/DDBJ whole genome shotgun (WGS) entry which is preliminary data.</text>
</comment>
<evidence type="ECO:0000259" key="5">
    <source>
        <dbReference type="Pfam" id="PF00496"/>
    </source>
</evidence>
<feature type="signal peptide" evidence="4">
    <location>
        <begin position="1"/>
        <end position="31"/>
    </location>
</feature>
<feature type="chain" id="PRO_5046537350" evidence="4">
    <location>
        <begin position="32"/>
        <end position="610"/>
    </location>
</feature>
<sequence>MPSAAPKSLFRLLLLPLLFLALLHPRTGATAELHGIAMHGDLKYAPGFSHFDYVNPKAPVGGTLRLGAIGSFPSLNPFLVKGVAARGLGLVYQSLLSRSRDEPFSLYANIARRVEMAEDRRWVIFHLDPDARFSDGSPIRAEDVIFSLNTLRDKGRPNHRHYYSRVAAIERTGPLSVKMTFDGEAVWELPLIMGLMPVLSERFFQRVPFETTSLIPPVGSGPYRLQAAEPGRSITYRRNPDFWGWHLPQYQGRHNFEAIRWDYFRDTDVALQAFKAGDLDARFETDPTRWVLSLNETDRANRRYQTTVIPKQTPAPMRGLVFNTRRAIFQDRKVREALGYLLDFEWMNRNQLHGLYSRTSSFFQNSDLAARGRPSPEEKALLTPFKKTLPIGAFGTAVRPPVSDGSGRDRRAIRQARKHLLQAGWQVQDGRLTHRETGRPFQIEILLNDSQYLKLLHPFRVNLQRLGIETDIRLVDSASYQNRINQYDFDMIVTDWAQSLSPGNEQAFYWGQSAADTPGTRNYPGIRLDAVDAMIQRISAAHTRDDLILATRTLDRILRAGHYVIPLYHNNEQWLAHAASIGLPETPSFYGTGPDVWWQAPIDGPPSQTP</sequence>
<dbReference type="Pfam" id="PF00496">
    <property type="entry name" value="SBP_bac_5"/>
    <property type="match status" value="1"/>
</dbReference>
<keyword evidence="3 4" id="KW-0732">Signal</keyword>
<dbReference type="InterPro" id="IPR000914">
    <property type="entry name" value="SBP_5_dom"/>
</dbReference>
<evidence type="ECO:0000256" key="4">
    <source>
        <dbReference type="SAM" id="SignalP"/>
    </source>
</evidence>
<dbReference type="Gene3D" id="3.10.105.10">
    <property type="entry name" value="Dipeptide-binding Protein, Domain 3"/>
    <property type="match status" value="1"/>
</dbReference>
<protein>
    <submittedName>
        <fullName evidence="6">ABC transporter substrate-binding protein</fullName>
    </submittedName>
</protein>